<sequence length="88" mass="9179">MGTVKWFNSMKGFGFIAPDAGREDLFVHQTSIRSDGFRTVVQGDAVEHGDDGRSKAVDVTGPHESAISSYGGGGGKEYSGGKGRGSRG</sequence>
<evidence type="ECO:0000256" key="1">
    <source>
        <dbReference type="SAM" id="MobiDB-lite"/>
    </source>
</evidence>
<dbReference type="Pfam" id="PF00313">
    <property type="entry name" value="CSD"/>
    <property type="match status" value="1"/>
</dbReference>
<evidence type="ECO:0000313" key="4">
    <source>
        <dbReference type="Proteomes" id="UP000797356"/>
    </source>
</evidence>
<name>A0A8K0I2G3_COCNU</name>
<dbReference type="OrthoDB" id="422005at2759"/>
<comment type="caution">
    <text evidence="3">The sequence shown here is derived from an EMBL/GenBank/DDBJ whole genome shotgun (WGS) entry which is preliminary data.</text>
</comment>
<dbReference type="Proteomes" id="UP000797356">
    <property type="component" value="Chromosome 3"/>
</dbReference>
<dbReference type="SMART" id="SM00357">
    <property type="entry name" value="CSP"/>
    <property type="match status" value="1"/>
</dbReference>
<gene>
    <name evidence="3" type="ORF">COCNU_03G004250</name>
</gene>
<dbReference type="EMBL" id="CM017874">
    <property type="protein sequence ID" value="KAG1334306.1"/>
    <property type="molecule type" value="Genomic_DNA"/>
</dbReference>
<reference evidence="3" key="1">
    <citation type="journal article" date="2017" name="Gigascience">
        <title>The genome draft of coconut (Cocos nucifera).</title>
        <authorList>
            <person name="Xiao Y."/>
            <person name="Xu P."/>
            <person name="Fan H."/>
            <person name="Baudouin L."/>
            <person name="Xia W."/>
            <person name="Bocs S."/>
            <person name="Xu J."/>
            <person name="Li Q."/>
            <person name="Guo A."/>
            <person name="Zhou L."/>
            <person name="Li J."/>
            <person name="Wu Y."/>
            <person name="Ma Z."/>
            <person name="Armero A."/>
            <person name="Issali A.E."/>
            <person name="Liu N."/>
            <person name="Peng M."/>
            <person name="Yang Y."/>
        </authorList>
    </citation>
    <scope>NUCLEOTIDE SEQUENCE</scope>
    <source>
        <tissue evidence="3">Spear leaf of Hainan Tall coconut</tissue>
    </source>
</reference>
<dbReference type="InterPro" id="IPR019844">
    <property type="entry name" value="CSD_CS"/>
</dbReference>
<feature type="region of interest" description="Disordered" evidence="1">
    <location>
        <begin position="45"/>
        <end position="88"/>
    </location>
</feature>
<dbReference type="InterPro" id="IPR011129">
    <property type="entry name" value="CSD"/>
</dbReference>
<proteinExistence type="predicted"/>
<reference evidence="3" key="2">
    <citation type="submission" date="2019-07" db="EMBL/GenBank/DDBJ databases">
        <authorList>
            <person name="Yang Y."/>
            <person name="Bocs S."/>
            <person name="Baudouin L."/>
        </authorList>
    </citation>
    <scope>NUCLEOTIDE SEQUENCE</scope>
    <source>
        <tissue evidence="3">Spear leaf of Hainan Tall coconut</tissue>
    </source>
</reference>
<dbReference type="PROSITE" id="PS00352">
    <property type="entry name" value="CSD_1"/>
    <property type="match status" value="1"/>
</dbReference>
<dbReference type="PRINTS" id="PR00050">
    <property type="entry name" value="COLDSHOCK"/>
</dbReference>
<feature type="domain" description="CSD" evidence="2">
    <location>
        <begin position="1"/>
        <end position="61"/>
    </location>
</feature>
<dbReference type="SUPFAM" id="SSF50249">
    <property type="entry name" value="Nucleic acid-binding proteins"/>
    <property type="match status" value="1"/>
</dbReference>
<dbReference type="InterPro" id="IPR002059">
    <property type="entry name" value="CSP_DNA-bd"/>
</dbReference>
<dbReference type="PROSITE" id="PS51857">
    <property type="entry name" value="CSD_2"/>
    <property type="match status" value="1"/>
</dbReference>
<feature type="compositionally biased region" description="Gly residues" evidence="1">
    <location>
        <begin position="70"/>
        <end position="88"/>
    </location>
</feature>
<dbReference type="GO" id="GO:0003676">
    <property type="term" value="F:nucleic acid binding"/>
    <property type="evidence" value="ECO:0007669"/>
    <property type="project" value="InterPro"/>
</dbReference>
<dbReference type="InterPro" id="IPR012340">
    <property type="entry name" value="NA-bd_OB-fold"/>
</dbReference>
<dbReference type="CDD" id="cd04458">
    <property type="entry name" value="CSP_CDS"/>
    <property type="match status" value="1"/>
</dbReference>
<feature type="compositionally biased region" description="Basic and acidic residues" evidence="1">
    <location>
        <begin position="45"/>
        <end position="56"/>
    </location>
</feature>
<evidence type="ECO:0000259" key="2">
    <source>
        <dbReference type="PROSITE" id="PS51857"/>
    </source>
</evidence>
<dbReference type="PANTHER" id="PTHR46565:SF20">
    <property type="entry name" value="COLD SHOCK DOMAIN-CONTAINING PROTEIN 4"/>
    <property type="match status" value="1"/>
</dbReference>
<dbReference type="Gene3D" id="2.40.50.140">
    <property type="entry name" value="Nucleic acid-binding proteins"/>
    <property type="match status" value="1"/>
</dbReference>
<organism evidence="3 4">
    <name type="scientific">Cocos nucifera</name>
    <name type="common">Coconut palm</name>
    <dbReference type="NCBI Taxonomy" id="13894"/>
    <lineage>
        <taxon>Eukaryota</taxon>
        <taxon>Viridiplantae</taxon>
        <taxon>Streptophyta</taxon>
        <taxon>Embryophyta</taxon>
        <taxon>Tracheophyta</taxon>
        <taxon>Spermatophyta</taxon>
        <taxon>Magnoliopsida</taxon>
        <taxon>Liliopsida</taxon>
        <taxon>Arecaceae</taxon>
        <taxon>Arecoideae</taxon>
        <taxon>Cocoseae</taxon>
        <taxon>Attaleinae</taxon>
        <taxon>Cocos</taxon>
    </lineage>
</organism>
<protein>
    <recommendedName>
        <fullName evidence="2">CSD domain-containing protein</fullName>
    </recommendedName>
</protein>
<accession>A0A8K0I2G3</accession>
<dbReference type="PANTHER" id="PTHR46565">
    <property type="entry name" value="COLD SHOCK DOMAIN PROTEIN 2"/>
    <property type="match status" value="1"/>
</dbReference>
<keyword evidence="4" id="KW-1185">Reference proteome</keyword>
<dbReference type="AlphaFoldDB" id="A0A8K0I2G3"/>
<evidence type="ECO:0000313" key="3">
    <source>
        <dbReference type="EMBL" id="KAG1334306.1"/>
    </source>
</evidence>